<dbReference type="RefSeq" id="WP_085473925.1">
    <property type="nucleotide sequence ID" value="NZ_FXAU01000006.1"/>
</dbReference>
<evidence type="ECO:0008006" key="4">
    <source>
        <dbReference type="Google" id="ProtNLM"/>
    </source>
</evidence>
<name>A0A1X7KU23_9SPHI</name>
<feature type="signal peptide" evidence="1">
    <location>
        <begin position="1"/>
        <end position="27"/>
    </location>
</feature>
<dbReference type="InterPro" id="IPR011467">
    <property type="entry name" value="DUF1573"/>
</dbReference>
<keyword evidence="1" id="KW-0732">Signal</keyword>
<evidence type="ECO:0000313" key="2">
    <source>
        <dbReference type="EMBL" id="SMG45052.1"/>
    </source>
</evidence>
<keyword evidence="3" id="KW-1185">Reference proteome</keyword>
<dbReference type="PANTHER" id="PTHR37833:SF1">
    <property type="entry name" value="SIGNAL PEPTIDE PROTEIN"/>
    <property type="match status" value="1"/>
</dbReference>
<reference evidence="2 3" key="1">
    <citation type="submission" date="2017-04" db="EMBL/GenBank/DDBJ databases">
        <authorList>
            <person name="Afonso C.L."/>
            <person name="Miller P.J."/>
            <person name="Scott M.A."/>
            <person name="Spackman E."/>
            <person name="Goraichik I."/>
            <person name="Dimitrov K.M."/>
            <person name="Suarez D.L."/>
            <person name="Swayne D.E."/>
        </authorList>
    </citation>
    <scope>NUCLEOTIDE SEQUENCE [LARGE SCALE GENOMIC DNA]</scope>
    <source>
        <strain evidence="2 3">DSM 22418</strain>
    </source>
</reference>
<dbReference type="AlphaFoldDB" id="A0A1X7KU23"/>
<feature type="chain" id="PRO_5012914282" description="DUF1573 domain-containing protein" evidence="1">
    <location>
        <begin position="28"/>
        <end position="152"/>
    </location>
</feature>
<organism evidence="2 3">
    <name type="scientific">Sphingobacterium psychroaquaticum</name>
    <dbReference type="NCBI Taxonomy" id="561061"/>
    <lineage>
        <taxon>Bacteria</taxon>
        <taxon>Pseudomonadati</taxon>
        <taxon>Bacteroidota</taxon>
        <taxon>Sphingobacteriia</taxon>
        <taxon>Sphingobacteriales</taxon>
        <taxon>Sphingobacteriaceae</taxon>
        <taxon>Sphingobacterium</taxon>
    </lineage>
</organism>
<evidence type="ECO:0000313" key="3">
    <source>
        <dbReference type="Proteomes" id="UP000192980"/>
    </source>
</evidence>
<dbReference type="Gene3D" id="2.60.40.10">
    <property type="entry name" value="Immunoglobulins"/>
    <property type="match status" value="1"/>
</dbReference>
<proteinExistence type="predicted"/>
<dbReference type="Pfam" id="PF07610">
    <property type="entry name" value="DUF1573"/>
    <property type="match status" value="1"/>
</dbReference>
<sequence length="152" mass="15807">MNKIFGWSLMVAVAMLGVSCGNSTSNATGENAATDSTLVDPAQTAKASTGKVEFESPVFDFGTVKEGEILEHIYAFENTGEAPVILSQVSASCGCTTPSYTQTPILPGKKGEIKVSFDSNGQVGKQQKIVTVVSNATNGVTTVQLKGEVLAK</sequence>
<protein>
    <recommendedName>
        <fullName evidence="4">DUF1573 domain-containing protein</fullName>
    </recommendedName>
</protein>
<dbReference type="PANTHER" id="PTHR37833">
    <property type="entry name" value="LIPOPROTEIN-RELATED"/>
    <property type="match status" value="1"/>
</dbReference>
<dbReference type="EMBL" id="FXAU01000006">
    <property type="protein sequence ID" value="SMG45052.1"/>
    <property type="molecule type" value="Genomic_DNA"/>
</dbReference>
<dbReference type="STRING" id="561061.SAMN05660862_3239"/>
<gene>
    <name evidence="2" type="ORF">SAMN05660862_3239</name>
</gene>
<evidence type="ECO:0000256" key="1">
    <source>
        <dbReference type="SAM" id="SignalP"/>
    </source>
</evidence>
<dbReference type="InterPro" id="IPR013783">
    <property type="entry name" value="Ig-like_fold"/>
</dbReference>
<dbReference type="OrthoDB" id="826619at2"/>
<dbReference type="PROSITE" id="PS51257">
    <property type="entry name" value="PROKAR_LIPOPROTEIN"/>
    <property type="match status" value="1"/>
</dbReference>
<accession>A0A1X7KU23</accession>
<dbReference type="Proteomes" id="UP000192980">
    <property type="component" value="Unassembled WGS sequence"/>
</dbReference>